<dbReference type="EMBL" id="BART01001491">
    <property type="protein sequence ID" value="GAG69870.1"/>
    <property type="molecule type" value="Genomic_DNA"/>
</dbReference>
<name>X0ZJP2_9ZZZZ</name>
<organism evidence="2">
    <name type="scientific">marine sediment metagenome</name>
    <dbReference type="NCBI Taxonomy" id="412755"/>
    <lineage>
        <taxon>unclassified sequences</taxon>
        <taxon>metagenomes</taxon>
        <taxon>ecological metagenomes</taxon>
    </lineage>
</organism>
<feature type="transmembrane region" description="Helical" evidence="1">
    <location>
        <begin position="38"/>
        <end position="59"/>
    </location>
</feature>
<keyword evidence="1" id="KW-0472">Membrane</keyword>
<proteinExistence type="predicted"/>
<accession>X0ZJP2</accession>
<comment type="caution">
    <text evidence="2">The sequence shown here is derived from an EMBL/GenBank/DDBJ whole genome shotgun (WGS) entry which is preliminary data.</text>
</comment>
<keyword evidence="1" id="KW-1133">Transmembrane helix</keyword>
<keyword evidence="1" id="KW-0812">Transmembrane</keyword>
<sequence length="62" mass="7034">MENKTERKIPVQNFIGGMFVLWVFTVITIGTLSEFIGFDLGLIIGAGFVNLLFSIIFWYSTK</sequence>
<evidence type="ECO:0000256" key="1">
    <source>
        <dbReference type="SAM" id="Phobius"/>
    </source>
</evidence>
<feature type="transmembrane region" description="Helical" evidence="1">
    <location>
        <begin position="12"/>
        <end position="32"/>
    </location>
</feature>
<protein>
    <submittedName>
        <fullName evidence="2">Uncharacterized protein</fullName>
    </submittedName>
</protein>
<gene>
    <name evidence="2" type="ORF">S01H4_05223</name>
</gene>
<dbReference type="AlphaFoldDB" id="X0ZJP2"/>
<evidence type="ECO:0000313" key="2">
    <source>
        <dbReference type="EMBL" id="GAG69870.1"/>
    </source>
</evidence>
<reference evidence="2" key="1">
    <citation type="journal article" date="2014" name="Front. Microbiol.">
        <title>High frequency of phylogenetically diverse reductive dehalogenase-homologous genes in deep subseafloor sedimentary metagenomes.</title>
        <authorList>
            <person name="Kawai M."/>
            <person name="Futagami T."/>
            <person name="Toyoda A."/>
            <person name="Takaki Y."/>
            <person name="Nishi S."/>
            <person name="Hori S."/>
            <person name="Arai W."/>
            <person name="Tsubouchi T."/>
            <person name="Morono Y."/>
            <person name="Uchiyama I."/>
            <person name="Ito T."/>
            <person name="Fujiyama A."/>
            <person name="Inagaki F."/>
            <person name="Takami H."/>
        </authorList>
    </citation>
    <scope>NUCLEOTIDE SEQUENCE</scope>
    <source>
        <strain evidence="2">Expedition CK06-06</strain>
    </source>
</reference>